<dbReference type="GO" id="GO:0010997">
    <property type="term" value="F:anaphase-promoting complex binding"/>
    <property type="evidence" value="ECO:0007669"/>
    <property type="project" value="InterPro"/>
</dbReference>
<dbReference type="PANTHER" id="PTHR19918:SF55">
    <property type="entry name" value="CELL DIVISION CYCLE 20.1, COFACTOR OF APC COMPLEX-LIKE ISOFORM X1"/>
    <property type="match status" value="1"/>
</dbReference>
<dbReference type="GO" id="GO:0005680">
    <property type="term" value="C:anaphase-promoting complex"/>
    <property type="evidence" value="ECO:0007669"/>
    <property type="project" value="TreeGrafter"/>
</dbReference>
<reference evidence="9" key="1">
    <citation type="submission" date="2023-12" db="EMBL/GenBank/DDBJ databases">
        <title>Genome assembly of Anisodus tanguticus.</title>
        <authorList>
            <person name="Wang Y.-J."/>
        </authorList>
    </citation>
    <scope>NUCLEOTIDE SEQUENCE</scope>
    <source>
        <strain evidence="9">KB-2021</strain>
        <tissue evidence="9">Leaf</tissue>
    </source>
</reference>
<comment type="similarity">
    <text evidence="1">Belongs to the WD repeat CDC20/Fizzy family.</text>
</comment>
<dbReference type="InterPro" id="IPR056150">
    <property type="entry name" value="WD40_CDC20-Fz"/>
</dbReference>
<dbReference type="GO" id="GO:0051301">
    <property type="term" value="P:cell division"/>
    <property type="evidence" value="ECO:0007669"/>
    <property type="project" value="UniProtKB-KW"/>
</dbReference>
<protein>
    <recommendedName>
        <fullName evidence="8">CDC20/Fizzy WD40 domain-containing protein</fullName>
    </recommendedName>
</protein>
<feature type="domain" description="CDC20/Fizzy WD40" evidence="8">
    <location>
        <begin position="113"/>
        <end position="409"/>
    </location>
</feature>
<feature type="repeat" description="WD" evidence="7">
    <location>
        <begin position="242"/>
        <end position="276"/>
    </location>
</feature>
<evidence type="ECO:0000313" key="10">
    <source>
        <dbReference type="Proteomes" id="UP001291623"/>
    </source>
</evidence>
<evidence type="ECO:0000256" key="6">
    <source>
        <dbReference type="ARBA" id="ARBA00023306"/>
    </source>
</evidence>
<dbReference type="InterPro" id="IPR019775">
    <property type="entry name" value="WD40_repeat_CS"/>
</dbReference>
<keyword evidence="5" id="KW-0498">Mitosis</keyword>
<comment type="caution">
    <text evidence="9">The sequence shown here is derived from an EMBL/GenBank/DDBJ whole genome shotgun (WGS) entry which is preliminary data.</text>
</comment>
<dbReference type="InterPro" id="IPR036322">
    <property type="entry name" value="WD40_repeat_dom_sf"/>
</dbReference>
<evidence type="ECO:0000256" key="7">
    <source>
        <dbReference type="PROSITE-ProRule" id="PRU00221"/>
    </source>
</evidence>
<dbReference type="EMBL" id="JAVYJV010000003">
    <property type="protein sequence ID" value="KAK4374144.1"/>
    <property type="molecule type" value="Genomic_DNA"/>
</dbReference>
<keyword evidence="4" id="KW-0677">Repeat</keyword>
<feature type="repeat" description="WD" evidence="7">
    <location>
        <begin position="159"/>
        <end position="200"/>
    </location>
</feature>
<sequence length="436" mass="48971">MKFVVDLDFKCYVCEMQLDRFIPNRSAMDFDYAHYMLSGGKVKREHIGVNLASKEAYSKQIAEIFNMNRTRILAFKNKPPPSVERVSESPSPIQQSRTIKKRRYIPQSPERTLDAPEILDDFYLNLLDWGSRNVIAIALGNSVYLWDASDGSTTELLAVNDDFGPVTGVSWSPDGRHLAVALNNSHVQLWDSQSSQLLRTLRGHRLRVGSLDWNGHILTTGGMDCMIINNDVRVRSHIVGTYRGHNQEICGLKWSASGQQLASGGNDNLVHIWSISMVSPNSAQQWVHRMTDHTAAVKALSWCPFQSNMVASGGGVGDQCIKFWNTNTGACLNSVNTGSQVCSLLWNRHERELLSSHGFTDNQLTVWKYPSMTKISELFGHTSRVLHMVQSPDGYTVATAAADETLRLWNVFGNPEEAKPVPKRKLEPFFYLAQIR</sequence>
<evidence type="ECO:0000256" key="1">
    <source>
        <dbReference type="ARBA" id="ARBA00006445"/>
    </source>
</evidence>
<dbReference type="PROSITE" id="PS50294">
    <property type="entry name" value="WD_REPEATS_REGION"/>
    <property type="match status" value="2"/>
</dbReference>
<dbReference type="AlphaFoldDB" id="A0AAE1SNV8"/>
<dbReference type="CDD" id="cd00200">
    <property type="entry name" value="WD40"/>
    <property type="match status" value="1"/>
</dbReference>
<evidence type="ECO:0000256" key="2">
    <source>
        <dbReference type="ARBA" id="ARBA00022574"/>
    </source>
</evidence>
<evidence type="ECO:0000259" key="8">
    <source>
        <dbReference type="Pfam" id="PF24807"/>
    </source>
</evidence>
<keyword evidence="6" id="KW-0131">Cell cycle</keyword>
<evidence type="ECO:0000256" key="5">
    <source>
        <dbReference type="ARBA" id="ARBA00022776"/>
    </source>
</evidence>
<dbReference type="PROSITE" id="PS00678">
    <property type="entry name" value="WD_REPEATS_1"/>
    <property type="match status" value="1"/>
</dbReference>
<proteinExistence type="inferred from homology"/>
<keyword evidence="2 7" id="KW-0853">WD repeat</keyword>
<dbReference type="SUPFAM" id="SSF50978">
    <property type="entry name" value="WD40 repeat-like"/>
    <property type="match status" value="1"/>
</dbReference>
<dbReference type="InterPro" id="IPR015943">
    <property type="entry name" value="WD40/YVTN_repeat-like_dom_sf"/>
</dbReference>
<dbReference type="Pfam" id="PF24807">
    <property type="entry name" value="WD40_CDC20-Fz"/>
    <property type="match status" value="1"/>
</dbReference>
<accession>A0AAE1SNV8</accession>
<evidence type="ECO:0000313" key="9">
    <source>
        <dbReference type="EMBL" id="KAK4374144.1"/>
    </source>
</evidence>
<dbReference type="InterPro" id="IPR001680">
    <property type="entry name" value="WD40_rpt"/>
</dbReference>
<feature type="repeat" description="WD" evidence="7">
    <location>
        <begin position="378"/>
        <end position="411"/>
    </location>
</feature>
<dbReference type="PROSITE" id="PS50082">
    <property type="entry name" value="WD_REPEATS_2"/>
    <property type="match status" value="3"/>
</dbReference>
<keyword evidence="3" id="KW-0132">Cell division</keyword>
<evidence type="ECO:0000256" key="4">
    <source>
        <dbReference type="ARBA" id="ARBA00022737"/>
    </source>
</evidence>
<evidence type="ECO:0000256" key="3">
    <source>
        <dbReference type="ARBA" id="ARBA00022618"/>
    </source>
</evidence>
<dbReference type="GO" id="GO:1905786">
    <property type="term" value="P:positive regulation of anaphase-promoting complex-dependent catabolic process"/>
    <property type="evidence" value="ECO:0007669"/>
    <property type="project" value="TreeGrafter"/>
</dbReference>
<dbReference type="GO" id="GO:0031145">
    <property type="term" value="P:anaphase-promoting complex-dependent catabolic process"/>
    <property type="evidence" value="ECO:0007669"/>
    <property type="project" value="TreeGrafter"/>
</dbReference>
<dbReference type="Gene3D" id="2.130.10.10">
    <property type="entry name" value="YVTN repeat-like/Quinoprotein amine dehydrogenase"/>
    <property type="match status" value="1"/>
</dbReference>
<gene>
    <name evidence="9" type="ORF">RND71_004821</name>
</gene>
<dbReference type="GO" id="GO:1990757">
    <property type="term" value="F:ubiquitin ligase activator activity"/>
    <property type="evidence" value="ECO:0007669"/>
    <property type="project" value="TreeGrafter"/>
</dbReference>
<dbReference type="Proteomes" id="UP001291623">
    <property type="component" value="Unassembled WGS sequence"/>
</dbReference>
<dbReference type="PANTHER" id="PTHR19918">
    <property type="entry name" value="CELL DIVISION CYCLE 20 CDC20 FIZZY -RELATED"/>
    <property type="match status" value="1"/>
</dbReference>
<dbReference type="SMART" id="SM00320">
    <property type="entry name" value="WD40"/>
    <property type="match status" value="6"/>
</dbReference>
<dbReference type="InterPro" id="IPR033010">
    <property type="entry name" value="Cdc20/Fizzy"/>
</dbReference>
<name>A0AAE1SNV8_9SOLA</name>
<keyword evidence="10" id="KW-1185">Reference proteome</keyword>
<organism evidence="9 10">
    <name type="scientific">Anisodus tanguticus</name>
    <dbReference type="NCBI Taxonomy" id="243964"/>
    <lineage>
        <taxon>Eukaryota</taxon>
        <taxon>Viridiplantae</taxon>
        <taxon>Streptophyta</taxon>
        <taxon>Embryophyta</taxon>
        <taxon>Tracheophyta</taxon>
        <taxon>Spermatophyta</taxon>
        <taxon>Magnoliopsida</taxon>
        <taxon>eudicotyledons</taxon>
        <taxon>Gunneridae</taxon>
        <taxon>Pentapetalae</taxon>
        <taxon>asterids</taxon>
        <taxon>lamiids</taxon>
        <taxon>Solanales</taxon>
        <taxon>Solanaceae</taxon>
        <taxon>Solanoideae</taxon>
        <taxon>Hyoscyameae</taxon>
        <taxon>Anisodus</taxon>
    </lineage>
</organism>